<dbReference type="SUPFAM" id="SSF50129">
    <property type="entry name" value="GroES-like"/>
    <property type="match status" value="1"/>
</dbReference>
<evidence type="ECO:0000256" key="2">
    <source>
        <dbReference type="ARBA" id="ARBA00023002"/>
    </source>
</evidence>
<evidence type="ECO:0000313" key="4">
    <source>
        <dbReference type="EMBL" id="PKR51703.1"/>
    </source>
</evidence>
<dbReference type="GO" id="GO:0070402">
    <property type="term" value="F:NADPH binding"/>
    <property type="evidence" value="ECO:0007669"/>
    <property type="project" value="TreeGrafter"/>
</dbReference>
<sequence length="316" mass="34237">MNNSALWYRQFGEPVDVLSLKSAPLAPLEQGLVRVEMMAAPINPSDLIPITGAYRHRISPPLVAGYEGLGTIAEIPTGSTCPFGLGQRVLPLRANGTWQNFVDADPAWMVPVPDDIDDEIALRGYINPLAAWLMLDLWPVKDKNVVITAAGSSCAGLLMQWALAQGAASVCGIYRSPSRKAGITALGADAIDMASEATLTNAAGKADLVFDAVGGDLARHLLAHMPAGSILVSYGLLSGQLFALPENAQARIQRFHIRDRLETVSAQKWQGWFTNLWPLLREATLPPIAVFDLADWKDAITYFNQPGRLEKPVLQF</sequence>
<keyword evidence="2" id="KW-0560">Oxidoreductase</keyword>
<accession>A0A2N3KMJ5</accession>
<dbReference type="EMBL" id="NWTK01000014">
    <property type="protein sequence ID" value="PKR51703.1"/>
    <property type="molecule type" value="Genomic_DNA"/>
</dbReference>
<proteinExistence type="predicted"/>
<dbReference type="InterPro" id="IPR020843">
    <property type="entry name" value="ER"/>
</dbReference>
<dbReference type="OrthoDB" id="7355832at2"/>
<dbReference type="InterPro" id="IPR036291">
    <property type="entry name" value="NAD(P)-bd_dom_sf"/>
</dbReference>
<name>A0A2N3KMJ5_9PROT</name>
<feature type="domain" description="Enoyl reductase (ER)" evidence="3">
    <location>
        <begin position="13"/>
        <end position="314"/>
    </location>
</feature>
<dbReference type="Pfam" id="PF08240">
    <property type="entry name" value="ADH_N"/>
    <property type="match status" value="1"/>
</dbReference>
<gene>
    <name evidence="4" type="ORF">COO20_19255</name>
</gene>
<dbReference type="RefSeq" id="WP_101269512.1">
    <property type="nucleotide sequence ID" value="NZ_NWTK01000014.1"/>
</dbReference>
<organism evidence="4 5">
    <name type="scientific">Thalassospira marina</name>
    <dbReference type="NCBI Taxonomy" id="2048283"/>
    <lineage>
        <taxon>Bacteria</taxon>
        <taxon>Pseudomonadati</taxon>
        <taxon>Pseudomonadota</taxon>
        <taxon>Alphaproteobacteria</taxon>
        <taxon>Rhodospirillales</taxon>
        <taxon>Thalassospiraceae</taxon>
        <taxon>Thalassospira</taxon>
    </lineage>
</organism>
<evidence type="ECO:0000259" key="3">
    <source>
        <dbReference type="SMART" id="SM00829"/>
    </source>
</evidence>
<dbReference type="AlphaFoldDB" id="A0A2N3KMJ5"/>
<evidence type="ECO:0000313" key="5">
    <source>
        <dbReference type="Proteomes" id="UP000233597"/>
    </source>
</evidence>
<keyword evidence="1" id="KW-0521">NADP</keyword>
<dbReference type="InterPro" id="IPR011032">
    <property type="entry name" value="GroES-like_sf"/>
</dbReference>
<dbReference type="Gene3D" id="3.90.180.10">
    <property type="entry name" value="Medium-chain alcohol dehydrogenases, catalytic domain"/>
    <property type="match status" value="1"/>
</dbReference>
<dbReference type="Proteomes" id="UP000233597">
    <property type="component" value="Unassembled WGS sequence"/>
</dbReference>
<evidence type="ECO:0000256" key="1">
    <source>
        <dbReference type="ARBA" id="ARBA00022857"/>
    </source>
</evidence>
<dbReference type="Gene3D" id="3.40.50.720">
    <property type="entry name" value="NAD(P)-binding Rossmann-like Domain"/>
    <property type="match status" value="1"/>
</dbReference>
<dbReference type="CDD" id="cd05282">
    <property type="entry name" value="ETR_like"/>
    <property type="match status" value="1"/>
</dbReference>
<dbReference type="SUPFAM" id="SSF51735">
    <property type="entry name" value="NAD(P)-binding Rossmann-fold domains"/>
    <property type="match status" value="1"/>
</dbReference>
<dbReference type="GO" id="GO:0016651">
    <property type="term" value="F:oxidoreductase activity, acting on NAD(P)H"/>
    <property type="evidence" value="ECO:0007669"/>
    <property type="project" value="TreeGrafter"/>
</dbReference>
<dbReference type="PANTHER" id="PTHR48106">
    <property type="entry name" value="QUINONE OXIDOREDUCTASE PIG3-RELATED"/>
    <property type="match status" value="1"/>
</dbReference>
<dbReference type="InterPro" id="IPR013154">
    <property type="entry name" value="ADH-like_N"/>
</dbReference>
<comment type="caution">
    <text evidence="4">The sequence shown here is derived from an EMBL/GenBank/DDBJ whole genome shotgun (WGS) entry which is preliminary data.</text>
</comment>
<reference evidence="4 5" key="1">
    <citation type="submission" date="2017-09" db="EMBL/GenBank/DDBJ databases">
        <title>Biodiversity and function of Thalassospira species in the particle-attached aromatic-hydrocarbon-degrading consortia from the surface seawater of the South China Sea.</title>
        <authorList>
            <person name="Dong C."/>
            <person name="Liu R."/>
            <person name="Shao Z."/>
        </authorList>
    </citation>
    <scope>NUCLEOTIDE SEQUENCE [LARGE SCALE GENOMIC DNA]</scope>
    <source>
        <strain evidence="4 5">CSC1P2</strain>
    </source>
</reference>
<dbReference type="PANTHER" id="PTHR48106:SF2">
    <property type="entry name" value="ZN2+-BINDING DEHYDROGENASE"/>
    <property type="match status" value="1"/>
</dbReference>
<dbReference type="SMART" id="SM00829">
    <property type="entry name" value="PKS_ER"/>
    <property type="match status" value="1"/>
</dbReference>
<protein>
    <submittedName>
        <fullName evidence="4">Alcohol dehydrogenase</fullName>
    </submittedName>
</protein>